<dbReference type="GO" id="GO:0016740">
    <property type="term" value="F:transferase activity"/>
    <property type="evidence" value="ECO:0007669"/>
    <property type="project" value="UniProtKB-KW"/>
</dbReference>
<dbReference type="Proteomes" id="UP000250443">
    <property type="component" value="Unassembled WGS sequence"/>
</dbReference>
<dbReference type="RefSeq" id="WP_010797136.1">
    <property type="nucleotide sequence ID" value="NZ_CP044086.1"/>
</dbReference>
<reference evidence="2 3" key="1">
    <citation type="submission" date="2018-06" db="EMBL/GenBank/DDBJ databases">
        <authorList>
            <consortium name="Pathogen Informatics"/>
            <person name="Doyle S."/>
        </authorList>
    </citation>
    <scope>NUCLEOTIDE SEQUENCE [LARGE SCALE GENOMIC DNA]</scope>
    <source>
        <strain evidence="2 3">NCTC11842</strain>
    </source>
</reference>
<keyword evidence="4" id="KW-1185">Reference proteome</keyword>
<keyword evidence="2" id="KW-0808">Transferase</keyword>
<dbReference type="Proteomes" id="UP000626180">
    <property type="component" value="Unassembled WGS sequence"/>
</dbReference>
<dbReference type="EMBL" id="JADMCD010000001">
    <property type="protein sequence ID" value="MBF8639556.1"/>
    <property type="molecule type" value="Genomic_DNA"/>
</dbReference>
<organism evidence="2 3">
    <name type="scientific">Pseudomonas luteola</name>
    <dbReference type="NCBI Taxonomy" id="47886"/>
    <lineage>
        <taxon>Bacteria</taxon>
        <taxon>Pseudomonadati</taxon>
        <taxon>Pseudomonadota</taxon>
        <taxon>Gammaproteobacteria</taxon>
        <taxon>Pseudomonadales</taxon>
        <taxon>Pseudomonadaceae</taxon>
        <taxon>Pseudomonas</taxon>
    </lineage>
</organism>
<evidence type="ECO:0000313" key="2">
    <source>
        <dbReference type="EMBL" id="SPZ02750.1"/>
    </source>
</evidence>
<evidence type="ECO:0000313" key="3">
    <source>
        <dbReference type="Proteomes" id="UP000250443"/>
    </source>
</evidence>
<name>A0A2X2E7J8_PSELU</name>
<dbReference type="EMBL" id="UAUF01000008">
    <property type="protein sequence ID" value="SPZ02750.1"/>
    <property type="molecule type" value="Genomic_DNA"/>
</dbReference>
<proteinExistence type="predicted"/>
<accession>A0A2X2E7J8</accession>
<evidence type="ECO:0000313" key="1">
    <source>
        <dbReference type="EMBL" id="MBF8639556.1"/>
    </source>
</evidence>
<reference evidence="1 4" key="2">
    <citation type="submission" date="2020-10" db="EMBL/GenBank/DDBJ databases">
        <title>Genome sequences of Pseudomonas isolates.</title>
        <authorList>
            <person name="Wessels L."/>
            <person name="Reich F."/>
            <person name="Hammerl J."/>
        </authorList>
    </citation>
    <scope>NUCLEOTIDE SEQUENCE [LARGE SCALE GENOMIC DNA]</scope>
    <source>
        <strain evidence="1 4">20-MO00624-0</strain>
    </source>
</reference>
<sequence length="139" mass="14827">MPMRTRLICGALAAAVLTQISACGTLFYPERRGQITGQIDPGIAILDAVGLLFYIIPGLIAFGVDFTSGAIYLPNDQHASVDPEKLKDAIDADGKVDKARLKAIIEQETGRSLPLTDPRLIQHSGSPEQLAAFGLRPTA</sequence>
<evidence type="ECO:0000313" key="4">
    <source>
        <dbReference type="Proteomes" id="UP000626180"/>
    </source>
</evidence>
<protein>
    <submittedName>
        <fullName evidence="1 2">Polyribonucleotide nucleotidyltransferase</fullName>
    </submittedName>
</protein>
<dbReference type="AlphaFoldDB" id="A0A2X2E7J8"/>
<gene>
    <name evidence="1" type="ORF">IRZ65_02520</name>
    <name evidence="2" type="ORF">NCTC11842_00787</name>
</gene>